<keyword evidence="4" id="KW-1185">Reference proteome</keyword>
<organism evidence="3 4">
    <name type="scientific">Microlunatus flavus</name>
    <dbReference type="NCBI Taxonomy" id="1036181"/>
    <lineage>
        <taxon>Bacteria</taxon>
        <taxon>Bacillati</taxon>
        <taxon>Actinomycetota</taxon>
        <taxon>Actinomycetes</taxon>
        <taxon>Propionibacteriales</taxon>
        <taxon>Propionibacteriaceae</taxon>
        <taxon>Microlunatus</taxon>
    </lineage>
</organism>
<dbReference type="RefSeq" id="WP_091179208.1">
    <property type="nucleotide sequence ID" value="NZ_FOFA01000003.1"/>
</dbReference>
<keyword evidence="3" id="KW-0540">Nuclease</keyword>
<dbReference type="InterPro" id="IPR035093">
    <property type="entry name" value="RelE/ParE_toxin_dom_sf"/>
</dbReference>
<dbReference type="InterPro" id="IPR007712">
    <property type="entry name" value="RelE/ParE_toxin"/>
</dbReference>
<dbReference type="PANTHER" id="PTHR35601">
    <property type="entry name" value="TOXIN RELE"/>
    <property type="match status" value="1"/>
</dbReference>
<keyword evidence="3" id="KW-0255">Endonuclease</keyword>
<dbReference type="PANTHER" id="PTHR35601:SF1">
    <property type="entry name" value="TOXIN RELE"/>
    <property type="match status" value="1"/>
</dbReference>
<dbReference type="SUPFAM" id="SSF143011">
    <property type="entry name" value="RelE-like"/>
    <property type="match status" value="1"/>
</dbReference>
<dbReference type="Pfam" id="PF05016">
    <property type="entry name" value="ParE_toxin"/>
    <property type="match status" value="1"/>
</dbReference>
<accession>A0A1H9FUA0</accession>
<dbReference type="GO" id="GO:0004519">
    <property type="term" value="F:endonuclease activity"/>
    <property type="evidence" value="ECO:0007669"/>
    <property type="project" value="UniProtKB-KW"/>
</dbReference>
<evidence type="ECO:0000313" key="3">
    <source>
        <dbReference type="EMBL" id="SEQ41379.1"/>
    </source>
</evidence>
<proteinExistence type="inferred from homology"/>
<dbReference type="OrthoDB" id="5326046at2"/>
<name>A0A1H9FUA0_9ACTN</name>
<dbReference type="Gene3D" id="3.30.2310.20">
    <property type="entry name" value="RelE-like"/>
    <property type="match status" value="1"/>
</dbReference>
<gene>
    <name evidence="3" type="ORF">SAMN05421756_103382</name>
</gene>
<dbReference type="AlphaFoldDB" id="A0A1H9FUA0"/>
<comment type="similarity">
    <text evidence="1">Belongs to the RelE toxin family.</text>
</comment>
<sequence length="88" mass="10160">MSHRVLVTRTAARQLAETLPEAVAAACVEFLFGPLADHPRRVGAPLRPPFAGQWRARRGEYRVRYRIDDAEQVVHVLDVDHRRDAYRR</sequence>
<evidence type="ECO:0000256" key="2">
    <source>
        <dbReference type="ARBA" id="ARBA00022649"/>
    </source>
</evidence>
<dbReference type="STRING" id="1036181.SAMN05421756_103382"/>
<keyword evidence="3" id="KW-0378">Hydrolase</keyword>
<evidence type="ECO:0000256" key="1">
    <source>
        <dbReference type="ARBA" id="ARBA00006226"/>
    </source>
</evidence>
<dbReference type="EMBL" id="FOFA01000003">
    <property type="protein sequence ID" value="SEQ41379.1"/>
    <property type="molecule type" value="Genomic_DNA"/>
</dbReference>
<evidence type="ECO:0000313" key="4">
    <source>
        <dbReference type="Proteomes" id="UP000198504"/>
    </source>
</evidence>
<protein>
    <submittedName>
        <fullName evidence="3">mRNA-degrading endonuclease RelE, toxin component of the RelBE toxin-antitoxin system</fullName>
    </submittedName>
</protein>
<dbReference type="Proteomes" id="UP000198504">
    <property type="component" value="Unassembled WGS sequence"/>
</dbReference>
<keyword evidence="2" id="KW-1277">Toxin-antitoxin system</keyword>
<reference evidence="4" key="1">
    <citation type="submission" date="2016-10" db="EMBL/GenBank/DDBJ databases">
        <authorList>
            <person name="Varghese N."/>
            <person name="Submissions S."/>
        </authorList>
    </citation>
    <scope>NUCLEOTIDE SEQUENCE [LARGE SCALE GENOMIC DNA]</scope>
    <source>
        <strain evidence="4">CGMCC 4.6856</strain>
    </source>
</reference>